<accession>A0A2P7PYM5</accession>
<gene>
    <name evidence="9" type="ORF">UF10_08085</name>
</gene>
<dbReference type="PANTHER" id="PTHR34979">
    <property type="entry name" value="INNER MEMBRANE PROTEIN YGAZ"/>
    <property type="match status" value="1"/>
</dbReference>
<name>A0A2P7PYM5_9FIRM</name>
<dbReference type="RefSeq" id="WP_106777306.1">
    <property type="nucleotide sequence ID" value="NZ_JYGE01000007.1"/>
</dbReference>
<feature type="transmembrane region" description="Helical" evidence="8">
    <location>
        <begin position="13"/>
        <end position="32"/>
    </location>
</feature>
<dbReference type="EMBL" id="JYGE01000007">
    <property type="protein sequence ID" value="PSJ30816.1"/>
    <property type="molecule type" value="Genomic_DNA"/>
</dbReference>
<comment type="caution">
    <text evidence="9">The sequence shown here is derived from an EMBL/GenBank/DDBJ whole genome shotgun (WGS) entry which is preliminary data.</text>
</comment>
<keyword evidence="7 8" id="KW-0472">Membrane</keyword>
<evidence type="ECO:0000256" key="3">
    <source>
        <dbReference type="ARBA" id="ARBA00022448"/>
    </source>
</evidence>
<dbReference type="AlphaFoldDB" id="A0A2P7PYM5"/>
<dbReference type="Proteomes" id="UP000241434">
    <property type="component" value="Unassembled WGS sequence"/>
</dbReference>
<comment type="subcellular location">
    <subcellularLocation>
        <location evidence="1">Cell membrane</location>
        <topology evidence="1">Multi-pass membrane protein</topology>
    </subcellularLocation>
</comment>
<dbReference type="InterPro" id="IPR011606">
    <property type="entry name" value="Brnchd-chn_aa_trnsp_permease"/>
</dbReference>
<keyword evidence="10" id="KW-1185">Reference proteome</keyword>
<dbReference type="GO" id="GO:0005886">
    <property type="term" value="C:plasma membrane"/>
    <property type="evidence" value="ECO:0007669"/>
    <property type="project" value="UniProtKB-SubCell"/>
</dbReference>
<evidence type="ECO:0000256" key="7">
    <source>
        <dbReference type="ARBA" id="ARBA00023136"/>
    </source>
</evidence>
<organism evidence="9 10">
    <name type="scientific">Peptostreptococcus russellii</name>
    <dbReference type="NCBI Taxonomy" id="215200"/>
    <lineage>
        <taxon>Bacteria</taxon>
        <taxon>Bacillati</taxon>
        <taxon>Bacillota</taxon>
        <taxon>Clostridia</taxon>
        <taxon>Peptostreptococcales</taxon>
        <taxon>Peptostreptococcaceae</taxon>
        <taxon>Peptostreptococcus</taxon>
    </lineage>
</organism>
<sequence length="246" mass="27517">MFRKEKINKAFKMSIPIAFGYISLGFMGGAMIQKSGFNLIEILLMSCLIFSGSAVFIAANMLSAGIYPQISIYLIATIIISNLRNIMYSSSLVNNTKDLKGKKRVLFAQFVTDETFAINKICYEKDKQWDGDCALYLNLFACLYGLIGNGLGGLFGQLIDIPLDLGFFMMSSMFIILTVLQIEKKLDFLMLLISIIVSFAILSVYQGGLDLIIIALIVTSIGYFIDKRLERKGKLDSKHRKENICD</sequence>
<proteinExistence type="inferred from homology"/>
<evidence type="ECO:0000256" key="8">
    <source>
        <dbReference type="SAM" id="Phobius"/>
    </source>
</evidence>
<dbReference type="PANTHER" id="PTHR34979:SF1">
    <property type="entry name" value="INNER MEMBRANE PROTEIN YGAZ"/>
    <property type="match status" value="1"/>
</dbReference>
<keyword evidence="3" id="KW-0813">Transport</keyword>
<evidence type="ECO:0000313" key="10">
    <source>
        <dbReference type="Proteomes" id="UP000241434"/>
    </source>
</evidence>
<dbReference type="Pfam" id="PF03591">
    <property type="entry name" value="AzlC"/>
    <property type="match status" value="1"/>
</dbReference>
<reference evidence="9" key="1">
    <citation type="thesis" date="2015" institute="Rutgers" country="The State University of New Jersey, 14 College Farm Rd., New Brunswick, NJ, USA">
        <title>Ammonia toxicity in bacteria and its implications for treatment of and resource recovery from highly nitrogenous organic wastes.</title>
        <authorList>
            <person name="Luther A.K."/>
        </authorList>
    </citation>
    <scope>NUCLEOTIDE SEQUENCE</scope>
    <source>
        <strain evidence="9">RT-10B</strain>
    </source>
</reference>
<feature type="transmembrane region" description="Helical" evidence="8">
    <location>
        <begin position="65"/>
        <end position="83"/>
    </location>
</feature>
<protein>
    <submittedName>
        <fullName evidence="9">Branched-chain amino acid permease</fullName>
    </submittedName>
</protein>
<keyword evidence="5 8" id="KW-0812">Transmembrane</keyword>
<evidence type="ECO:0000256" key="1">
    <source>
        <dbReference type="ARBA" id="ARBA00004651"/>
    </source>
</evidence>
<comment type="similarity">
    <text evidence="2">Belongs to the AzlC family.</text>
</comment>
<dbReference type="GO" id="GO:1903785">
    <property type="term" value="P:L-valine transmembrane transport"/>
    <property type="evidence" value="ECO:0007669"/>
    <property type="project" value="TreeGrafter"/>
</dbReference>
<evidence type="ECO:0000256" key="4">
    <source>
        <dbReference type="ARBA" id="ARBA00022475"/>
    </source>
</evidence>
<dbReference type="OrthoDB" id="3181706at2"/>
<feature type="transmembrane region" description="Helical" evidence="8">
    <location>
        <begin position="135"/>
        <end position="155"/>
    </location>
</feature>
<feature type="transmembrane region" description="Helical" evidence="8">
    <location>
        <begin position="161"/>
        <end position="180"/>
    </location>
</feature>
<evidence type="ECO:0000313" key="9">
    <source>
        <dbReference type="EMBL" id="PSJ30816.1"/>
    </source>
</evidence>
<feature type="transmembrane region" description="Helical" evidence="8">
    <location>
        <begin position="39"/>
        <end position="59"/>
    </location>
</feature>
<keyword evidence="6 8" id="KW-1133">Transmembrane helix</keyword>
<evidence type="ECO:0000256" key="2">
    <source>
        <dbReference type="ARBA" id="ARBA00010735"/>
    </source>
</evidence>
<feature type="transmembrane region" description="Helical" evidence="8">
    <location>
        <begin position="187"/>
        <end position="205"/>
    </location>
</feature>
<evidence type="ECO:0000256" key="5">
    <source>
        <dbReference type="ARBA" id="ARBA00022692"/>
    </source>
</evidence>
<keyword evidence="4" id="KW-1003">Cell membrane</keyword>
<evidence type="ECO:0000256" key="6">
    <source>
        <dbReference type="ARBA" id="ARBA00022989"/>
    </source>
</evidence>